<accession>A0ABV4YX21</accession>
<comment type="similarity">
    <text evidence="1">Belongs to the pectinesterase family.</text>
</comment>
<dbReference type="Gene3D" id="2.160.20.10">
    <property type="entry name" value="Single-stranded right-handed beta-helix, Pectin lyase-like"/>
    <property type="match status" value="1"/>
</dbReference>
<evidence type="ECO:0000313" key="8">
    <source>
        <dbReference type="Proteomes" id="UP001241748"/>
    </source>
</evidence>
<reference evidence="7 8" key="1">
    <citation type="submission" date="2024-05" db="EMBL/GenBank/DDBJ databases">
        <authorList>
            <person name="Venkateswaran K."/>
        </authorList>
    </citation>
    <scope>NUCLEOTIDE SEQUENCE [LARGE SCALE GENOMIC DNA]</scope>
    <source>
        <strain evidence="7 8">179-C4-2-HS</strain>
    </source>
</reference>
<sequence>MDKFKRRNKIISSVTLLTMLSGFHPDLSFAESTVGSANYLESSAADFVTEISVVDASQLISGLHMKKLKLLGMAVEEGETETPDVYPAGNKVKMNEVDFIGQNLIAVTFDRKLESINVEDISFFKNRESLDVKRAAITINNEGHTVIFYESATPINSESFTEYDKIVAAVVNEHSKDINGNSLKIDDHRKLKDVTPELNEIPNLLTVSKDGLADYTTVQGAIDAIPANNTEKVEVFIGNGVYKELVTIPKDKPFINLKGESVSETIITYDNYSGKPKPDGGTYGTTGSASVYVYGDDFTAENLTFENSFDEQSVNVSNKQAVAVYARGERQTFRNSRFIGNQDTLYVNGGTQYFYQSYIEGDVDFIFGRSSAVFEECDIFSLDRGSSTNNGYVTAASTLITEPYGYLFLNSKLLSNAPAGTVYLGRPWHPSGDPNAIGSVVFMNSYLGPHIIAQGWTDMSGFSYKDARLYEYKNYGPGAVINEDRRQLSDEEAKQYTIENVLKGWNPKEKL</sequence>
<dbReference type="PROSITE" id="PS00503">
    <property type="entry name" value="PECTINESTERASE_2"/>
    <property type="match status" value="1"/>
</dbReference>
<comment type="pathway">
    <text evidence="5">Glycan metabolism; pectin degradation; 2-dehydro-3-deoxy-D-gluconate from pectin: step 1/5.</text>
</comment>
<dbReference type="PANTHER" id="PTHR31321:SF57">
    <property type="entry name" value="PECTINESTERASE 53-RELATED"/>
    <property type="match status" value="1"/>
</dbReference>
<evidence type="ECO:0000313" key="7">
    <source>
        <dbReference type="EMBL" id="MFB3168608.1"/>
    </source>
</evidence>
<dbReference type="InterPro" id="IPR000070">
    <property type="entry name" value="Pectinesterase_cat"/>
</dbReference>
<comment type="caution">
    <text evidence="7">The sequence shown here is derived from an EMBL/GenBank/DDBJ whole genome shotgun (WGS) entry which is preliminary data.</text>
</comment>
<evidence type="ECO:0000256" key="2">
    <source>
        <dbReference type="ARBA" id="ARBA00022801"/>
    </source>
</evidence>
<dbReference type="SUPFAM" id="SSF51126">
    <property type="entry name" value="Pectin lyase-like"/>
    <property type="match status" value="1"/>
</dbReference>
<comment type="catalytic activity">
    <reaction evidence="5">
        <text>[(1-&gt;4)-alpha-D-galacturonosyl methyl ester](n) + n H2O = [(1-&gt;4)-alpha-D-galacturonosyl](n) + n methanol + n H(+)</text>
        <dbReference type="Rhea" id="RHEA:22380"/>
        <dbReference type="Rhea" id="RHEA-COMP:14570"/>
        <dbReference type="Rhea" id="RHEA-COMP:14573"/>
        <dbReference type="ChEBI" id="CHEBI:15377"/>
        <dbReference type="ChEBI" id="CHEBI:15378"/>
        <dbReference type="ChEBI" id="CHEBI:17790"/>
        <dbReference type="ChEBI" id="CHEBI:140522"/>
        <dbReference type="ChEBI" id="CHEBI:140523"/>
        <dbReference type="EC" id="3.1.1.11"/>
    </reaction>
</comment>
<dbReference type="InterPro" id="IPR011050">
    <property type="entry name" value="Pectin_lyase_fold/virulence"/>
</dbReference>
<dbReference type="RefSeq" id="WP_306072849.1">
    <property type="nucleotide sequence ID" value="NZ_JAROBZ020000001.1"/>
</dbReference>
<keyword evidence="2 5" id="KW-0378">Hydrolase</keyword>
<proteinExistence type="inferred from homology"/>
<feature type="domain" description="Pectinesterase catalytic" evidence="6">
    <location>
        <begin position="206"/>
        <end position="504"/>
    </location>
</feature>
<dbReference type="PANTHER" id="PTHR31321">
    <property type="entry name" value="ACYL-COA THIOESTER HYDROLASE YBHC-RELATED"/>
    <property type="match status" value="1"/>
</dbReference>
<dbReference type="EC" id="3.1.1.11" evidence="5"/>
<keyword evidence="3 5" id="KW-0063">Aspartyl esterase</keyword>
<evidence type="ECO:0000256" key="3">
    <source>
        <dbReference type="ARBA" id="ARBA00023085"/>
    </source>
</evidence>
<evidence type="ECO:0000256" key="5">
    <source>
        <dbReference type="RuleBase" id="RU000589"/>
    </source>
</evidence>
<gene>
    <name evidence="7" type="ORF">P5G62_015940</name>
</gene>
<evidence type="ECO:0000259" key="6">
    <source>
        <dbReference type="Pfam" id="PF01095"/>
    </source>
</evidence>
<feature type="active site" evidence="4">
    <location>
        <position position="364"/>
    </location>
</feature>
<dbReference type="InterPro" id="IPR012334">
    <property type="entry name" value="Pectin_lyas_fold"/>
</dbReference>
<keyword evidence="8" id="KW-1185">Reference proteome</keyword>
<organism evidence="7 8">
    <name type="scientific">Neobacillus driksii</name>
    <dbReference type="NCBI Taxonomy" id="3035913"/>
    <lineage>
        <taxon>Bacteria</taxon>
        <taxon>Bacillati</taxon>
        <taxon>Bacillota</taxon>
        <taxon>Bacilli</taxon>
        <taxon>Bacillales</taxon>
        <taxon>Bacillaceae</taxon>
        <taxon>Neobacillus</taxon>
    </lineage>
</organism>
<protein>
    <recommendedName>
        <fullName evidence="5">Pectinesterase</fullName>
        <ecNumber evidence="5">3.1.1.11</ecNumber>
    </recommendedName>
</protein>
<evidence type="ECO:0000256" key="1">
    <source>
        <dbReference type="ARBA" id="ARBA00008891"/>
    </source>
</evidence>
<dbReference type="InterPro" id="IPR033131">
    <property type="entry name" value="Pectinesterase_Asp_AS"/>
</dbReference>
<name>A0ABV4YX21_9BACI</name>
<dbReference type="EMBL" id="JAROBZ020000001">
    <property type="protein sequence ID" value="MFB3168608.1"/>
    <property type="molecule type" value="Genomic_DNA"/>
</dbReference>
<dbReference type="Pfam" id="PF01095">
    <property type="entry name" value="Pectinesterase"/>
    <property type="match status" value="1"/>
</dbReference>
<evidence type="ECO:0000256" key="4">
    <source>
        <dbReference type="PROSITE-ProRule" id="PRU10040"/>
    </source>
</evidence>
<dbReference type="Proteomes" id="UP001241748">
    <property type="component" value="Unassembled WGS sequence"/>
</dbReference>